<proteinExistence type="predicted"/>
<gene>
    <name evidence="1" type="primary">ORF2</name>
</gene>
<organism evidence="1">
    <name type="scientific">Onion yellow dwarf virus</name>
    <dbReference type="NCBI Taxonomy" id="43130"/>
    <lineage>
        <taxon>Viruses</taxon>
        <taxon>Riboviria</taxon>
        <taxon>Orthornavirae</taxon>
        <taxon>Pisuviricota</taxon>
        <taxon>Stelpaviricetes</taxon>
        <taxon>Patatavirales</taxon>
        <taxon>Potyviridae</taxon>
        <taxon>Potyvirus</taxon>
        <taxon>Potyvirus cepae</taxon>
    </lineage>
</organism>
<name>A0A6M2YZA1_9POTV</name>
<sequence length="77" mass="9144">MLRRNLYGTLARVKFVGKMCIRMGKAKVCTTFLKHFKLERYNCAKRQCEDLFETVFKMRYDGCKSASFRFLFPNVSN</sequence>
<protein>
    <submittedName>
        <fullName evidence="1">PIPO</fullName>
    </submittedName>
</protein>
<dbReference type="EMBL" id="MN059559">
    <property type="protein sequence ID" value="QED45159.1"/>
    <property type="molecule type" value="Genomic_RNA"/>
</dbReference>
<reference evidence="1" key="1">
    <citation type="submission" date="2019-06" db="EMBL/GenBank/DDBJ databases">
        <authorList>
            <person name="Jo Y."/>
            <person name="Cho W.K."/>
        </authorList>
    </citation>
    <scope>NUCLEOTIDE SEQUENCE</scope>
    <source>
        <strain evidence="1">G3</strain>
    </source>
</reference>
<accession>A0A6M2YZA1</accession>
<evidence type="ECO:0000313" key="1">
    <source>
        <dbReference type="EMBL" id="QED45159.1"/>
    </source>
</evidence>